<accession>A0AAD5W0P6</accession>
<feature type="compositionally biased region" description="Polar residues" evidence="5">
    <location>
        <begin position="20"/>
        <end position="40"/>
    </location>
</feature>
<dbReference type="Proteomes" id="UP001213000">
    <property type="component" value="Unassembled WGS sequence"/>
</dbReference>
<reference evidence="6" key="1">
    <citation type="submission" date="2022-07" db="EMBL/GenBank/DDBJ databases">
        <title>Genome Sequence of Leucocoprinus birnbaumii.</title>
        <authorList>
            <person name="Buettner E."/>
        </authorList>
    </citation>
    <scope>NUCLEOTIDE SEQUENCE</scope>
    <source>
        <strain evidence="6">VT141</strain>
    </source>
</reference>
<dbReference type="AlphaFoldDB" id="A0AAD5W0P6"/>
<evidence type="ECO:0000256" key="1">
    <source>
        <dbReference type="ARBA" id="ARBA00006734"/>
    </source>
</evidence>
<evidence type="ECO:0000313" key="6">
    <source>
        <dbReference type="EMBL" id="KAJ3575055.1"/>
    </source>
</evidence>
<keyword evidence="2" id="KW-0637">Prenyltransferase</keyword>
<keyword evidence="3" id="KW-0808">Transferase</keyword>
<dbReference type="Pfam" id="PF01239">
    <property type="entry name" value="PPTA"/>
    <property type="match status" value="1"/>
</dbReference>
<protein>
    <recommendedName>
        <fullName evidence="8">Protein prenyltransferase alpha subunit repeat-containing protein 1</fullName>
    </recommendedName>
</protein>
<dbReference type="GO" id="GO:0005737">
    <property type="term" value="C:cytoplasm"/>
    <property type="evidence" value="ECO:0007669"/>
    <property type="project" value="TreeGrafter"/>
</dbReference>
<proteinExistence type="inferred from homology"/>
<dbReference type="GO" id="GO:0008318">
    <property type="term" value="F:protein prenyltransferase activity"/>
    <property type="evidence" value="ECO:0007669"/>
    <property type="project" value="InterPro"/>
</dbReference>
<dbReference type="InterPro" id="IPR002088">
    <property type="entry name" value="Prenyl_trans_a"/>
</dbReference>
<evidence type="ECO:0000256" key="3">
    <source>
        <dbReference type="ARBA" id="ARBA00022679"/>
    </source>
</evidence>
<evidence type="ECO:0000256" key="5">
    <source>
        <dbReference type="SAM" id="MobiDB-lite"/>
    </source>
</evidence>
<keyword evidence="4" id="KW-0677">Repeat</keyword>
<dbReference type="PANTHER" id="PTHR11129:SF3">
    <property type="entry name" value="PROTEIN PRENYLTRANSFERASE ALPHA SUBUNIT REPEAT-CONTAINING PROTEIN 1"/>
    <property type="match status" value="1"/>
</dbReference>
<name>A0AAD5W0P6_9AGAR</name>
<comment type="similarity">
    <text evidence="1">Belongs to the protein prenyltransferase subunit alpha family.</text>
</comment>
<evidence type="ECO:0000256" key="4">
    <source>
        <dbReference type="ARBA" id="ARBA00022737"/>
    </source>
</evidence>
<feature type="region of interest" description="Disordered" evidence="5">
    <location>
        <begin position="1"/>
        <end position="40"/>
    </location>
</feature>
<dbReference type="SUPFAM" id="SSF48439">
    <property type="entry name" value="Protein prenylyltransferase"/>
    <property type="match status" value="1"/>
</dbReference>
<dbReference type="EMBL" id="JANIEX010000048">
    <property type="protein sequence ID" value="KAJ3575055.1"/>
    <property type="molecule type" value="Genomic_DNA"/>
</dbReference>
<evidence type="ECO:0008006" key="8">
    <source>
        <dbReference type="Google" id="ProtNLM"/>
    </source>
</evidence>
<evidence type="ECO:0000313" key="7">
    <source>
        <dbReference type="Proteomes" id="UP001213000"/>
    </source>
</evidence>
<dbReference type="Gene3D" id="1.25.40.120">
    <property type="entry name" value="Protein prenylyltransferase"/>
    <property type="match status" value="1"/>
</dbReference>
<gene>
    <name evidence="6" type="ORF">NP233_g1349</name>
</gene>
<dbReference type="PANTHER" id="PTHR11129">
    <property type="entry name" value="PROTEIN FARNESYLTRANSFERASE ALPHA SUBUNIT/RAB GERANYLGERANYL TRANSFERASE ALPHA SUBUNIT"/>
    <property type="match status" value="1"/>
</dbReference>
<sequence length="361" mass="40573">MEDGYWISHSSDCDAKQRNPNDGQKASSASTNKQVPSLEQPSVSIEILPGGVEQWSPQASEDFPFVLVDNNLGIPQKLLYKLYLSAVALYKNADDHTILTLSPVILLANPAHQTALNARKRLVASGALQSEEELNLVALLIGGSKEFAKQSITWDHRRWLFRHLYERIEVAEAGLVAEPPGWATSEEVSLFPMIPLGTLEQECQLIRRACELYPRNYHAWVHYHWVLNVAQAVVVSNSREPPDPGFEDHIRFLRQEVSQLRGWIDRHVSDYSAVHLLCSMAMLDCAGALQLAESGRGRLVDELVGHAQGLVLCYPSHETLWLYLRNVLSLSLPNVIYDIVNQLRREHMPSVAIEKYIASLV</sequence>
<dbReference type="PROSITE" id="PS51147">
    <property type="entry name" value="PFTA"/>
    <property type="match status" value="1"/>
</dbReference>
<evidence type="ECO:0000256" key="2">
    <source>
        <dbReference type="ARBA" id="ARBA00022602"/>
    </source>
</evidence>
<comment type="caution">
    <text evidence="6">The sequence shown here is derived from an EMBL/GenBank/DDBJ whole genome shotgun (WGS) entry which is preliminary data.</text>
</comment>
<organism evidence="6 7">
    <name type="scientific">Leucocoprinus birnbaumii</name>
    <dbReference type="NCBI Taxonomy" id="56174"/>
    <lineage>
        <taxon>Eukaryota</taxon>
        <taxon>Fungi</taxon>
        <taxon>Dikarya</taxon>
        <taxon>Basidiomycota</taxon>
        <taxon>Agaricomycotina</taxon>
        <taxon>Agaricomycetes</taxon>
        <taxon>Agaricomycetidae</taxon>
        <taxon>Agaricales</taxon>
        <taxon>Agaricineae</taxon>
        <taxon>Agaricaceae</taxon>
        <taxon>Leucocoprinus</taxon>
    </lineage>
</organism>
<keyword evidence="7" id="KW-1185">Reference proteome</keyword>